<organism evidence="4 5">
    <name type="scientific">Desulfosoma caldarium</name>
    <dbReference type="NCBI Taxonomy" id="610254"/>
    <lineage>
        <taxon>Bacteria</taxon>
        <taxon>Pseudomonadati</taxon>
        <taxon>Thermodesulfobacteriota</taxon>
        <taxon>Syntrophobacteria</taxon>
        <taxon>Syntrophobacterales</taxon>
        <taxon>Syntrophobacteraceae</taxon>
        <taxon>Desulfosoma</taxon>
    </lineage>
</organism>
<evidence type="ECO:0000256" key="2">
    <source>
        <dbReference type="SAM" id="MobiDB-lite"/>
    </source>
</evidence>
<name>A0A3N1UQ64_9BACT</name>
<dbReference type="Pfam" id="PF01541">
    <property type="entry name" value="GIY-YIG"/>
    <property type="match status" value="1"/>
</dbReference>
<evidence type="ECO:0000259" key="3">
    <source>
        <dbReference type="PROSITE" id="PS50164"/>
    </source>
</evidence>
<dbReference type="SUPFAM" id="SSF82771">
    <property type="entry name" value="GIY-YIG endonuclease"/>
    <property type="match status" value="1"/>
</dbReference>
<feature type="domain" description="GIY-YIG" evidence="3">
    <location>
        <begin position="223"/>
        <end position="297"/>
    </location>
</feature>
<keyword evidence="5" id="KW-1185">Reference proteome</keyword>
<dbReference type="InterPro" id="IPR000305">
    <property type="entry name" value="GIY-YIG_endonuc"/>
</dbReference>
<dbReference type="InterPro" id="IPR009537">
    <property type="entry name" value="DUF1156"/>
</dbReference>
<dbReference type="PANTHER" id="PTHR34477:SF1">
    <property type="entry name" value="UPF0213 PROTEIN YHBQ"/>
    <property type="match status" value="1"/>
</dbReference>
<dbReference type="CDD" id="cd10449">
    <property type="entry name" value="GIY-YIG_SLX1_like"/>
    <property type="match status" value="1"/>
</dbReference>
<feature type="region of interest" description="Disordered" evidence="2">
    <location>
        <begin position="919"/>
        <end position="950"/>
    </location>
</feature>
<dbReference type="Gene3D" id="3.40.50.150">
    <property type="entry name" value="Vaccinia Virus protein VP39"/>
    <property type="match status" value="2"/>
</dbReference>
<dbReference type="InterPro" id="IPR035901">
    <property type="entry name" value="GIY-YIG_endonuc_sf"/>
</dbReference>
<gene>
    <name evidence="4" type="ORF">EDC27_2164</name>
</gene>
<dbReference type="AlphaFoldDB" id="A0A3N1UQ64"/>
<feature type="compositionally biased region" description="Acidic residues" evidence="2">
    <location>
        <begin position="932"/>
        <end position="945"/>
    </location>
</feature>
<dbReference type="InterPro" id="IPR050190">
    <property type="entry name" value="UPF0213_domain"/>
</dbReference>
<feature type="region of interest" description="Disordered" evidence="2">
    <location>
        <begin position="687"/>
        <end position="716"/>
    </location>
</feature>
<reference evidence="4 5" key="1">
    <citation type="submission" date="2018-11" db="EMBL/GenBank/DDBJ databases">
        <title>Genomic Encyclopedia of Type Strains, Phase IV (KMG-IV): sequencing the most valuable type-strain genomes for metagenomic binning, comparative biology and taxonomic classification.</title>
        <authorList>
            <person name="Goeker M."/>
        </authorList>
    </citation>
    <scope>NUCLEOTIDE SEQUENCE [LARGE SCALE GENOMIC DNA]</scope>
    <source>
        <strain evidence="4 5">DSM 22027</strain>
    </source>
</reference>
<dbReference type="Gene3D" id="3.40.1440.10">
    <property type="entry name" value="GIY-YIG endonuclease"/>
    <property type="match status" value="1"/>
</dbReference>
<sequence length="1137" mass="125950">MIPKECKRLAEVDFPIADVSKHAAREKSIRHGHPSTLHLWWARRPLASCRAVLLGLLLPDPADPHCPDDFKAQARRVLATLYQGAAQSNDGDLRRWLLKFIADFANWDLAANRNYLDVSRALVKAAHKDETPLVVDPFAGGGSIPLEALRLGCEAFASDLNPVACLILKVMLEDIPRHGPKLAEELRRVGAEIKKKAEEELAELYPCLPEVEDRRQAPHPEPGKSYVYALRCSDKSIYIGLADDIPRRIKQHEAGGVDRTSRRLPVELVYWEKFDSREEAAELEKKLKSGSGREWLKKRVDAPPASARASAGKPIAYLWARTVRCESPNCGAEIPLVRSFWLCKKANRKWALRYQVKRYKEKGKSPEVEFEVFAPESEKDVPNGTVTRARATCLCCGAVLPPERVRAQLAAQRGGADVVFDHKGRRTGGARLLAVVTLRPGEQGRPACRQGRHYRLPTERDYQAVWKAQQRLKAILDEWERGGRKGLCPVPDEPTPEGGGSGAGRAFSVQKYGMLQWGDLFTARQKVALVTLVRLLTHPPTETEGTHKKVRNQAVRGALAFALSKLCDFSSSLSRWANHMEKSVATFSRQALPILWDWGEVLPIGASSGSLVVAVDWAANALSTVVTIVHQATQVQLADATEHPLPDDAATVWFTDPPYYDAVPYADLSDFFFVWLKRALPGHPLLRDPFNPENPLTPKDREVVQDERSQTDDGRPKDKAFYEEAMARAFAEGRRILREDGIASVVFAHKTTEGWEALLSGMIRAGWTITGSWPIATEKPDRMRAMESAALATSVHLVCRPRPEDAPVGDWADVLRELPKRVGDWMERLQQEGIRGADLVFACIGPALEIFSRYSRVETADGREVKLAEYLEKVWEVVGRTALENVLGTAEAKARNGVAGALEEDARLTALFLWTLQSTNGQNGPGGKADEEANDEDGGDEDEEETTPRGKAKGYSLVFDVVRRFAQPLGIDLPRWEGRIIETKKGVVRLLSIHERAKVLFGKDGAEAIARRLEKAPAANTRQLVLFMNREVTAKAKGRGRGRRKPAVNVPDLPAATHAAQAGEALETSREATTLDRVHMAMLLQAGGRANALRALLKAEQGRGPDFLRLANALSALYPKGSEEKRLLDAMLLAVPR</sequence>
<evidence type="ECO:0000256" key="1">
    <source>
        <dbReference type="ARBA" id="ARBA00007435"/>
    </source>
</evidence>
<feature type="compositionally biased region" description="Basic and acidic residues" evidence="2">
    <location>
        <begin position="698"/>
        <end position="716"/>
    </location>
</feature>
<comment type="caution">
    <text evidence="4">The sequence shown here is derived from an EMBL/GenBank/DDBJ whole genome shotgun (WGS) entry which is preliminary data.</text>
</comment>
<comment type="similarity">
    <text evidence="1">Belongs to the UPF0213 family.</text>
</comment>
<dbReference type="PANTHER" id="PTHR34477">
    <property type="entry name" value="UPF0213 PROTEIN YHBQ"/>
    <property type="match status" value="1"/>
</dbReference>
<protein>
    <submittedName>
        <fullName evidence="4">GIY-YIG catalytic domain-containing protein</fullName>
    </submittedName>
</protein>
<dbReference type="Pfam" id="PF06634">
    <property type="entry name" value="DUF1156"/>
    <property type="match status" value="1"/>
</dbReference>
<dbReference type="InterPro" id="IPR029063">
    <property type="entry name" value="SAM-dependent_MTases_sf"/>
</dbReference>
<dbReference type="Proteomes" id="UP000276223">
    <property type="component" value="Unassembled WGS sequence"/>
</dbReference>
<dbReference type="SUPFAM" id="SSF53335">
    <property type="entry name" value="S-adenosyl-L-methionine-dependent methyltransferases"/>
    <property type="match status" value="2"/>
</dbReference>
<proteinExistence type="inferred from homology"/>
<dbReference type="PROSITE" id="PS50164">
    <property type="entry name" value="GIY_YIG"/>
    <property type="match status" value="1"/>
</dbReference>
<evidence type="ECO:0000313" key="4">
    <source>
        <dbReference type="EMBL" id="ROQ90900.1"/>
    </source>
</evidence>
<dbReference type="EMBL" id="RJVA01000013">
    <property type="protein sequence ID" value="ROQ90900.1"/>
    <property type="molecule type" value="Genomic_DNA"/>
</dbReference>
<accession>A0A3N1UQ64</accession>
<evidence type="ECO:0000313" key="5">
    <source>
        <dbReference type="Proteomes" id="UP000276223"/>
    </source>
</evidence>
<dbReference type="RefSeq" id="WP_170161764.1">
    <property type="nucleotide sequence ID" value="NZ_RJVA01000013.1"/>
</dbReference>